<keyword evidence="7" id="KW-1185">Reference proteome</keyword>
<gene>
    <name evidence="8" type="primary">LOC100367181</name>
</gene>
<keyword evidence="4" id="KW-0677">Repeat</keyword>
<evidence type="ECO:0000256" key="3">
    <source>
        <dbReference type="ARBA" id="ARBA00022723"/>
    </source>
</evidence>
<dbReference type="InterPro" id="IPR018247">
    <property type="entry name" value="EF_Hand_1_Ca_BS"/>
</dbReference>
<evidence type="ECO:0000256" key="5">
    <source>
        <dbReference type="ARBA" id="ARBA00022837"/>
    </source>
</evidence>
<evidence type="ECO:0000256" key="2">
    <source>
        <dbReference type="ARBA" id="ARBA00022490"/>
    </source>
</evidence>
<dbReference type="Gene3D" id="1.10.238.10">
    <property type="entry name" value="EF-hand"/>
    <property type="match status" value="1"/>
</dbReference>
<keyword evidence="5" id="KW-0106">Calcium</keyword>
<dbReference type="Pfam" id="PF13499">
    <property type="entry name" value="EF-hand_7"/>
    <property type="match status" value="1"/>
</dbReference>
<protein>
    <submittedName>
        <fullName evidence="8">Polcalcin Bra r 1-like</fullName>
    </submittedName>
</protein>
<evidence type="ECO:0000256" key="4">
    <source>
        <dbReference type="ARBA" id="ARBA00022737"/>
    </source>
</evidence>
<accession>A0ABM0GYR7</accession>
<comment type="subcellular location">
    <subcellularLocation>
        <location evidence="1">Cytoplasm</location>
    </subcellularLocation>
</comment>
<feature type="domain" description="EF-hand" evidence="6">
    <location>
        <begin position="50"/>
        <end position="85"/>
    </location>
</feature>
<dbReference type="RefSeq" id="XP_002740371.1">
    <property type="nucleotide sequence ID" value="XM_002740325.2"/>
</dbReference>
<dbReference type="SUPFAM" id="SSF47473">
    <property type="entry name" value="EF-hand"/>
    <property type="match status" value="1"/>
</dbReference>
<dbReference type="InterPro" id="IPR002048">
    <property type="entry name" value="EF_hand_dom"/>
</dbReference>
<evidence type="ECO:0000259" key="6">
    <source>
        <dbReference type="PROSITE" id="PS50222"/>
    </source>
</evidence>
<organism evidence="7 8">
    <name type="scientific">Saccoglossus kowalevskii</name>
    <name type="common">Acorn worm</name>
    <dbReference type="NCBI Taxonomy" id="10224"/>
    <lineage>
        <taxon>Eukaryota</taxon>
        <taxon>Metazoa</taxon>
        <taxon>Hemichordata</taxon>
        <taxon>Enteropneusta</taxon>
        <taxon>Harrimaniidae</taxon>
        <taxon>Saccoglossus</taxon>
    </lineage>
</organism>
<sequence length="86" mass="9503">MGCGSSSSADDLTAEEHEKAFTVFRKIDVDHSGFLTINELRTALKETGDVSDEDVDKMMEAIDDDGDGVIEFNEFKQLWKAGRDAT</sequence>
<feature type="domain" description="EF-hand" evidence="6">
    <location>
        <begin position="15"/>
        <end position="49"/>
    </location>
</feature>
<dbReference type="InterPro" id="IPR011992">
    <property type="entry name" value="EF-hand-dom_pair"/>
</dbReference>
<dbReference type="PROSITE" id="PS00018">
    <property type="entry name" value="EF_HAND_1"/>
    <property type="match status" value="1"/>
</dbReference>
<dbReference type="PROSITE" id="PS50222">
    <property type="entry name" value="EF_HAND_2"/>
    <property type="match status" value="2"/>
</dbReference>
<reference evidence="8" key="1">
    <citation type="submission" date="2025-08" db="UniProtKB">
        <authorList>
            <consortium name="RefSeq"/>
        </authorList>
    </citation>
    <scope>IDENTIFICATION</scope>
    <source>
        <tissue evidence="8">Testes</tissue>
    </source>
</reference>
<dbReference type="PANTHER" id="PTHR46212:SF3">
    <property type="entry name" value="GH27120P"/>
    <property type="match status" value="1"/>
</dbReference>
<evidence type="ECO:0000313" key="7">
    <source>
        <dbReference type="Proteomes" id="UP000694865"/>
    </source>
</evidence>
<dbReference type="SMART" id="SM00054">
    <property type="entry name" value="EFh"/>
    <property type="match status" value="2"/>
</dbReference>
<dbReference type="Proteomes" id="UP000694865">
    <property type="component" value="Unplaced"/>
</dbReference>
<keyword evidence="3" id="KW-0479">Metal-binding</keyword>
<dbReference type="CDD" id="cd00051">
    <property type="entry name" value="EFh"/>
    <property type="match status" value="1"/>
</dbReference>
<keyword evidence="2" id="KW-0963">Cytoplasm</keyword>
<dbReference type="PANTHER" id="PTHR46212">
    <property type="entry name" value="PEFLIN"/>
    <property type="match status" value="1"/>
</dbReference>
<dbReference type="InterPro" id="IPR051426">
    <property type="entry name" value="Peflin/Sorcin_CaBP"/>
</dbReference>
<evidence type="ECO:0000313" key="8">
    <source>
        <dbReference type="RefSeq" id="XP_002740371.1"/>
    </source>
</evidence>
<proteinExistence type="predicted"/>
<name>A0ABM0GYR7_SACKO</name>
<dbReference type="GeneID" id="100367181"/>
<evidence type="ECO:0000256" key="1">
    <source>
        <dbReference type="ARBA" id="ARBA00004496"/>
    </source>
</evidence>